<gene>
    <name evidence="1" type="ORF">MM415B03038_0007</name>
</gene>
<dbReference type="AlphaFoldDB" id="A0A6M3KYY3"/>
<accession>A0A6M3KYY3</accession>
<proteinExistence type="predicted"/>
<organism evidence="1">
    <name type="scientific">viral metagenome</name>
    <dbReference type="NCBI Taxonomy" id="1070528"/>
    <lineage>
        <taxon>unclassified sequences</taxon>
        <taxon>metagenomes</taxon>
        <taxon>organismal metagenomes</taxon>
    </lineage>
</organism>
<name>A0A6M3KYY3_9ZZZZ</name>
<evidence type="ECO:0000313" key="1">
    <source>
        <dbReference type="EMBL" id="QJA87190.1"/>
    </source>
</evidence>
<dbReference type="EMBL" id="MT142687">
    <property type="protein sequence ID" value="QJA87190.1"/>
    <property type="molecule type" value="Genomic_DNA"/>
</dbReference>
<reference evidence="1" key="1">
    <citation type="submission" date="2020-03" db="EMBL/GenBank/DDBJ databases">
        <title>The deep terrestrial virosphere.</title>
        <authorList>
            <person name="Holmfeldt K."/>
            <person name="Nilsson E."/>
            <person name="Simone D."/>
            <person name="Lopez-Fernandez M."/>
            <person name="Wu X."/>
            <person name="de Brujin I."/>
            <person name="Lundin D."/>
            <person name="Andersson A."/>
            <person name="Bertilsson S."/>
            <person name="Dopson M."/>
        </authorList>
    </citation>
    <scope>NUCLEOTIDE SEQUENCE</scope>
    <source>
        <strain evidence="1">MM415B03038</strain>
    </source>
</reference>
<protein>
    <submittedName>
        <fullName evidence="1">Uncharacterized protein</fullName>
    </submittedName>
</protein>
<sequence>MSQRLVQIRAPYFTAGIIFYKDRVKVAAPILNWSVGKSYDYMRNVCRKKNWKFINISKED</sequence>